<dbReference type="InterPro" id="IPR015278">
    <property type="entry name" value="BglII-like"/>
</dbReference>
<dbReference type="GO" id="GO:0009307">
    <property type="term" value="P:DNA restriction-modification system"/>
    <property type="evidence" value="ECO:0007669"/>
    <property type="project" value="InterPro"/>
</dbReference>
<name>I4BA11_TURPD</name>
<dbReference type="AlphaFoldDB" id="I4BA11"/>
<dbReference type="REBASE" id="49092">
    <property type="entry name" value="Tpa21527ORF3482P"/>
</dbReference>
<dbReference type="KEGG" id="tpx:Turpa_3481"/>
<keyword evidence="1" id="KW-0540">Nuclease</keyword>
<organism evidence="1 2">
    <name type="scientific">Turneriella parva (strain ATCC BAA-1111 / DSM 21527 / NCTC 11395 / H)</name>
    <name type="common">Leptospira parva</name>
    <dbReference type="NCBI Taxonomy" id="869212"/>
    <lineage>
        <taxon>Bacteria</taxon>
        <taxon>Pseudomonadati</taxon>
        <taxon>Spirochaetota</taxon>
        <taxon>Spirochaetia</taxon>
        <taxon>Leptospirales</taxon>
        <taxon>Leptospiraceae</taxon>
        <taxon>Turneriella</taxon>
    </lineage>
</organism>
<dbReference type="GO" id="GO:0003677">
    <property type="term" value="F:DNA binding"/>
    <property type="evidence" value="ECO:0007669"/>
    <property type="project" value="InterPro"/>
</dbReference>
<dbReference type="SUPFAM" id="SSF52980">
    <property type="entry name" value="Restriction endonuclease-like"/>
    <property type="match status" value="1"/>
</dbReference>
<dbReference type="Pfam" id="PF09195">
    <property type="entry name" value="Endonuc-BglII"/>
    <property type="match status" value="1"/>
</dbReference>
<keyword evidence="1" id="KW-0255">Endonuclease</keyword>
<dbReference type="Proteomes" id="UP000006048">
    <property type="component" value="Chromosome"/>
</dbReference>
<dbReference type="GO" id="GO:0000287">
    <property type="term" value="F:magnesium ion binding"/>
    <property type="evidence" value="ECO:0007669"/>
    <property type="project" value="InterPro"/>
</dbReference>
<dbReference type="PATRIC" id="fig|869212.3.peg.3526"/>
<evidence type="ECO:0000313" key="2">
    <source>
        <dbReference type="Proteomes" id="UP000006048"/>
    </source>
</evidence>
<dbReference type="STRING" id="869212.Turpa_3481"/>
<dbReference type="InterPro" id="IPR011335">
    <property type="entry name" value="Restrct_endonuc-II-like"/>
</dbReference>
<keyword evidence="1" id="KW-0378">Hydrolase</keyword>
<dbReference type="OrthoDB" id="1956808at2"/>
<gene>
    <name evidence="1" type="ordered locus">Turpa_3481</name>
</gene>
<dbReference type="InterPro" id="IPR011338">
    <property type="entry name" value="BamHI/BglII/BstY"/>
</dbReference>
<dbReference type="GO" id="GO:0009036">
    <property type="term" value="F:type II site-specific deoxyribonuclease activity"/>
    <property type="evidence" value="ECO:0007669"/>
    <property type="project" value="InterPro"/>
</dbReference>
<sequence length="285" mass="31962">MSHFEELAYHMAAEELEQEEEGAHDDIALEPGRNADSASEVSKFVNKAVLAKYDVYSYRNAASILKNSFPEEFAEIEKALLDFSITTKDIGLPGGNESTIPKKLSDSLRPKKWYETRIQGDLIIRVYEQSEEVIKGGKAKKHTLPPKEDIKLENYIDGHKIDYVKGKVALDMEWNSKDQTFDRDLYAFRLFHECGIISAAVLMTRSEKLNDVLKEIPQLNKDGSLKEEAGKIVPCIKKMGASTTWMGKLLYRMNAGRHGGCPVLVIGIKAEAVSDWPPKGKVGKK</sequence>
<proteinExistence type="predicted"/>
<dbReference type="Gene3D" id="3.40.91.20">
    <property type="match status" value="1"/>
</dbReference>
<dbReference type="EMBL" id="CP002959">
    <property type="protein sequence ID" value="AFM14118.1"/>
    <property type="molecule type" value="Genomic_DNA"/>
</dbReference>
<reference evidence="1 2" key="1">
    <citation type="submission" date="2012-06" db="EMBL/GenBank/DDBJ databases">
        <title>The complete chromosome of genome of Turneriella parva DSM 21527.</title>
        <authorList>
            <consortium name="US DOE Joint Genome Institute (JGI-PGF)"/>
            <person name="Lucas S."/>
            <person name="Han J."/>
            <person name="Lapidus A."/>
            <person name="Bruce D."/>
            <person name="Goodwin L."/>
            <person name="Pitluck S."/>
            <person name="Peters L."/>
            <person name="Kyrpides N."/>
            <person name="Mavromatis K."/>
            <person name="Ivanova N."/>
            <person name="Mikhailova N."/>
            <person name="Chertkov O."/>
            <person name="Detter J.C."/>
            <person name="Tapia R."/>
            <person name="Han C."/>
            <person name="Land M."/>
            <person name="Hauser L."/>
            <person name="Markowitz V."/>
            <person name="Cheng J.-F."/>
            <person name="Hugenholtz P."/>
            <person name="Woyke T."/>
            <person name="Wu D."/>
            <person name="Gronow S."/>
            <person name="Wellnitz S."/>
            <person name="Brambilla E."/>
            <person name="Klenk H.-P."/>
            <person name="Eisen J.A."/>
        </authorList>
    </citation>
    <scope>NUCLEOTIDE SEQUENCE [LARGE SCALE GENOMIC DNA]</scope>
    <source>
        <strain evidence="2">ATCC BAA-1111 / DSM 21527 / NCTC 11395 / H</strain>
    </source>
</reference>
<keyword evidence="2" id="KW-1185">Reference proteome</keyword>
<protein>
    <submittedName>
        <fullName evidence="1">Restriction endonuclease BglII</fullName>
    </submittedName>
</protein>
<dbReference type="HOGENOM" id="CLU_080349_0_0_12"/>
<evidence type="ECO:0000313" key="1">
    <source>
        <dbReference type="EMBL" id="AFM14118.1"/>
    </source>
</evidence>
<accession>I4BA11</accession>